<evidence type="ECO:0000256" key="1">
    <source>
        <dbReference type="SAM" id="MobiDB-lite"/>
    </source>
</evidence>
<reference evidence="2" key="1">
    <citation type="journal article" date="2014" name="Int. J. Syst. Evol. Microbiol.">
        <title>Complete genome sequence of Corynebacterium casei LMG S-19264T (=DSM 44701T), isolated from a smear-ripened cheese.</title>
        <authorList>
            <consortium name="US DOE Joint Genome Institute (JGI-PGF)"/>
            <person name="Walter F."/>
            <person name="Albersmeier A."/>
            <person name="Kalinowski J."/>
            <person name="Ruckert C."/>
        </authorList>
    </citation>
    <scope>NUCLEOTIDE SEQUENCE</scope>
    <source>
        <strain evidence="2">JCM 14371</strain>
    </source>
</reference>
<comment type="caution">
    <text evidence="2">The sequence shown here is derived from an EMBL/GenBank/DDBJ whole genome shotgun (WGS) entry which is preliminary data.</text>
</comment>
<name>A0A917P437_9DEIO</name>
<gene>
    <name evidence="2" type="ORF">GCM10008939_00490</name>
</gene>
<proteinExistence type="predicted"/>
<dbReference type="EMBL" id="BMOE01000001">
    <property type="protein sequence ID" value="GGJ60675.1"/>
    <property type="molecule type" value="Genomic_DNA"/>
</dbReference>
<keyword evidence="3" id="KW-1185">Reference proteome</keyword>
<dbReference type="RefSeq" id="WP_188960238.1">
    <property type="nucleotide sequence ID" value="NZ_BMOE01000001.1"/>
</dbReference>
<protein>
    <submittedName>
        <fullName evidence="2">Uncharacterized protein</fullName>
    </submittedName>
</protein>
<sequence length="111" mass="12279">MTAQSTLARDVQALQDRLPHGHQTGLERLESARTTVVWVTRPGPDAQNVHKLQVRVQDAETPERTAAHLAEALTRLEGAALQGRLPLVPARQAAPLLGLRDARGWQYFMDL</sequence>
<feature type="region of interest" description="Disordered" evidence="1">
    <location>
        <begin position="1"/>
        <end position="26"/>
    </location>
</feature>
<evidence type="ECO:0000313" key="2">
    <source>
        <dbReference type="EMBL" id="GGJ60675.1"/>
    </source>
</evidence>
<dbReference type="Proteomes" id="UP000635726">
    <property type="component" value="Unassembled WGS sequence"/>
</dbReference>
<reference evidence="2" key="2">
    <citation type="submission" date="2020-09" db="EMBL/GenBank/DDBJ databases">
        <authorList>
            <person name="Sun Q."/>
            <person name="Ohkuma M."/>
        </authorList>
    </citation>
    <scope>NUCLEOTIDE SEQUENCE</scope>
    <source>
        <strain evidence="2">JCM 14371</strain>
    </source>
</reference>
<accession>A0A917P437</accession>
<dbReference type="AlphaFoldDB" id="A0A917P437"/>
<evidence type="ECO:0000313" key="3">
    <source>
        <dbReference type="Proteomes" id="UP000635726"/>
    </source>
</evidence>
<organism evidence="2 3">
    <name type="scientific">Deinococcus aquiradiocola</name>
    <dbReference type="NCBI Taxonomy" id="393059"/>
    <lineage>
        <taxon>Bacteria</taxon>
        <taxon>Thermotogati</taxon>
        <taxon>Deinococcota</taxon>
        <taxon>Deinococci</taxon>
        <taxon>Deinococcales</taxon>
        <taxon>Deinococcaceae</taxon>
        <taxon>Deinococcus</taxon>
    </lineage>
</organism>